<accession>A0A0N4UGJ4</accession>
<organism evidence="2 4">
    <name type="scientific">Dracunculus medinensis</name>
    <name type="common">Guinea worm</name>
    <dbReference type="NCBI Taxonomy" id="318479"/>
    <lineage>
        <taxon>Eukaryota</taxon>
        <taxon>Metazoa</taxon>
        <taxon>Ecdysozoa</taxon>
        <taxon>Nematoda</taxon>
        <taxon>Chromadorea</taxon>
        <taxon>Rhabditida</taxon>
        <taxon>Spirurina</taxon>
        <taxon>Dracunculoidea</taxon>
        <taxon>Dracunculidae</taxon>
        <taxon>Dracunculus</taxon>
    </lineage>
</organism>
<protein>
    <submittedName>
        <fullName evidence="1 4">Uncharacterized protein</fullName>
    </submittedName>
</protein>
<dbReference type="Proteomes" id="UP000038040">
    <property type="component" value="Unplaced"/>
</dbReference>
<gene>
    <name evidence="1" type="ORF">DME_LOCUS1262</name>
</gene>
<sequence>MYTRKKIGYQCSEGNIEGDLVRVYKLLLCPSIEKERDNFSDGRFKQQPSGSLNPFMINLQSLLQNILKPSPFLSHLQHRLQPSFLQPHIFTSTSPSLIGVQQTIFNDTTLAETRKQKLHKRRITTEGEIRRQRKENIEGLTKMHDGTTGEDSVINKPPNLPGLVTFRSSKSIS</sequence>
<name>A0A0N4UGJ4_DRAME</name>
<proteinExistence type="predicted"/>
<keyword evidence="3" id="KW-1185">Reference proteome</keyword>
<evidence type="ECO:0000313" key="3">
    <source>
        <dbReference type="Proteomes" id="UP000274756"/>
    </source>
</evidence>
<dbReference type="AlphaFoldDB" id="A0A0N4UGJ4"/>
<dbReference type="EMBL" id="UYYG01000017">
    <property type="protein sequence ID" value="VDN51289.1"/>
    <property type="molecule type" value="Genomic_DNA"/>
</dbReference>
<reference evidence="4" key="1">
    <citation type="submission" date="2017-02" db="UniProtKB">
        <authorList>
            <consortium name="WormBaseParasite"/>
        </authorList>
    </citation>
    <scope>IDENTIFICATION</scope>
</reference>
<reference evidence="1 3" key="2">
    <citation type="submission" date="2018-11" db="EMBL/GenBank/DDBJ databases">
        <authorList>
            <consortium name="Pathogen Informatics"/>
        </authorList>
    </citation>
    <scope>NUCLEOTIDE SEQUENCE [LARGE SCALE GENOMIC DNA]</scope>
</reference>
<evidence type="ECO:0000313" key="2">
    <source>
        <dbReference type="Proteomes" id="UP000038040"/>
    </source>
</evidence>
<dbReference type="Proteomes" id="UP000274756">
    <property type="component" value="Unassembled WGS sequence"/>
</dbReference>
<dbReference type="WBParaSite" id="DME_0000661801-mRNA-1">
    <property type="protein sequence ID" value="DME_0000661801-mRNA-1"/>
    <property type="gene ID" value="DME_0000661801"/>
</dbReference>
<evidence type="ECO:0000313" key="4">
    <source>
        <dbReference type="WBParaSite" id="DME_0000661801-mRNA-1"/>
    </source>
</evidence>
<evidence type="ECO:0000313" key="1">
    <source>
        <dbReference type="EMBL" id="VDN51289.1"/>
    </source>
</evidence>